<dbReference type="InterPro" id="IPR025668">
    <property type="entry name" value="Tnp_DDE_dom"/>
</dbReference>
<protein>
    <recommendedName>
        <fullName evidence="1">Transposase DDE domain-containing protein</fullName>
    </recommendedName>
</protein>
<accession>A0A1H6F994</accession>
<evidence type="ECO:0000313" key="2">
    <source>
        <dbReference type="EMBL" id="SEH05545.1"/>
    </source>
</evidence>
<evidence type="ECO:0000259" key="1">
    <source>
        <dbReference type="Pfam" id="PF13751"/>
    </source>
</evidence>
<dbReference type="PANTHER" id="PTHR33408">
    <property type="entry name" value="TRANSPOSASE"/>
    <property type="match status" value="1"/>
</dbReference>
<sequence>MKHHMAKDESKEIYKHRKTIVEPVFGQIKNGGFRGFSVRGKDKVAGEFSLVCAGHNLKKMVKAMMTGVVRPEFGGIAKMAA</sequence>
<dbReference type="Proteomes" id="UP000236724">
    <property type="component" value="Unassembled WGS sequence"/>
</dbReference>
<dbReference type="EMBL" id="FMSV02000353">
    <property type="protein sequence ID" value="SEH05545.1"/>
    <property type="molecule type" value="Genomic_DNA"/>
</dbReference>
<organism evidence="2 3">
    <name type="scientific">Candidatus Venteria ishoeyi</name>
    <dbReference type="NCBI Taxonomy" id="1899563"/>
    <lineage>
        <taxon>Bacteria</taxon>
        <taxon>Pseudomonadati</taxon>
        <taxon>Pseudomonadota</taxon>
        <taxon>Gammaproteobacteria</taxon>
        <taxon>Thiotrichales</taxon>
        <taxon>Thiotrichaceae</taxon>
        <taxon>Venteria</taxon>
    </lineage>
</organism>
<keyword evidence="3" id="KW-1185">Reference proteome</keyword>
<dbReference type="PANTHER" id="PTHR33408:SF2">
    <property type="entry name" value="TRANSPOSASE DDE DOMAIN-CONTAINING PROTEIN"/>
    <property type="match status" value="1"/>
</dbReference>
<evidence type="ECO:0000313" key="3">
    <source>
        <dbReference type="Proteomes" id="UP000236724"/>
    </source>
</evidence>
<dbReference type="Pfam" id="PF13751">
    <property type="entry name" value="DDE_Tnp_1_6"/>
    <property type="match status" value="1"/>
</dbReference>
<reference evidence="2 3" key="1">
    <citation type="submission" date="2016-10" db="EMBL/GenBank/DDBJ databases">
        <authorList>
            <person name="de Groot N.N."/>
        </authorList>
    </citation>
    <scope>NUCLEOTIDE SEQUENCE [LARGE SCALE GENOMIC DNA]</scope>
    <source>
        <strain evidence="2">MBHS1</strain>
    </source>
</reference>
<proteinExistence type="predicted"/>
<name>A0A1H6F994_9GAMM</name>
<dbReference type="AlphaFoldDB" id="A0A1H6F994"/>
<gene>
    <name evidence="2" type="ORF">MBHS_01399</name>
</gene>
<feature type="domain" description="Transposase DDE" evidence="1">
    <location>
        <begin position="2"/>
        <end position="61"/>
    </location>
</feature>